<feature type="transmembrane region" description="Helical" evidence="5">
    <location>
        <begin position="12"/>
        <end position="29"/>
    </location>
</feature>
<feature type="transmembrane region" description="Helical" evidence="5">
    <location>
        <begin position="246"/>
        <end position="269"/>
    </location>
</feature>
<feature type="transmembrane region" description="Helical" evidence="5">
    <location>
        <begin position="212"/>
        <end position="234"/>
    </location>
</feature>
<feature type="transmembrane region" description="Helical" evidence="5">
    <location>
        <begin position="181"/>
        <end position="200"/>
    </location>
</feature>
<evidence type="ECO:0000256" key="4">
    <source>
        <dbReference type="ARBA" id="ARBA00023136"/>
    </source>
</evidence>
<evidence type="ECO:0008006" key="8">
    <source>
        <dbReference type="Google" id="ProtNLM"/>
    </source>
</evidence>
<keyword evidence="7" id="KW-1185">Reference proteome</keyword>
<comment type="subcellular location">
    <subcellularLocation>
        <location evidence="1">Membrane</location>
        <topology evidence="1">Multi-pass membrane protein</topology>
    </subcellularLocation>
</comment>
<dbReference type="EMBL" id="OZ037950">
    <property type="protein sequence ID" value="CAL1712840.1"/>
    <property type="molecule type" value="Genomic_DNA"/>
</dbReference>
<dbReference type="Proteomes" id="UP001497453">
    <property type="component" value="Chromosome 7"/>
</dbReference>
<reference evidence="7" key="1">
    <citation type="submission" date="2024-04" db="EMBL/GenBank/DDBJ databases">
        <authorList>
            <person name="Shaw F."/>
            <person name="Minotto A."/>
        </authorList>
    </citation>
    <scope>NUCLEOTIDE SEQUENCE [LARGE SCALE GENOMIC DNA]</scope>
</reference>
<proteinExistence type="predicted"/>
<evidence type="ECO:0000313" key="6">
    <source>
        <dbReference type="EMBL" id="CAL1712840.1"/>
    </source>
</evidence>
<dbReference type="Pfam" id="PF04193">
    <property type="entry name" value="PQ-loop"/>
    <property type="match status" value="2"/>
</dbReference>
<dbReference type="PANTHER" id="PTHR16201:SF44">
    <property type="entry name" value="SEVEN TRANSMEMBRANE PROTEIN 1"/>
    <property type="match status" value="1"/>
</dbReference>
<dbReference type="InterPro" id="IPR006603">
    <property type="entry name" value="PQ-loop_rpt"/>
</dbReference>
<protein>
    <recommendedName>
        <fullName evidence="8">PQ-loop-domain-containing protein</fullName>
    </recommendedName>
</protein>
<feature type="transmembrane region" description="Helical" evidence="5">
    <location>
        <begin position="142"/>
        <end position="161"/>
    </location>
</feature>
<dbReference type="SMART" id="SM00679">
    <property type="entry name" value="CTNS"/>
    <property type="match status" value="2"/>
</dbReference>
<feature type="transmembrane region" description="Helical" evidence="5">
    <location>
        <begin position="41"/>
        <end position="65"/>
    </location>
</feature>
<keyword evidence="4 5" id="KW-0472">Membrane</keyword>
<keyword evidence="3 5" id="KW-1133">Transmembrane helix</keyword>
<evidence type="ECO:0000256" key="3">
    <source>
        <dbReference type="ARBA" id="ARBA00022989"/>
    </source>
</evidence>
<gene>
    <name evidence="6" type="ORF">GFSPODELE1_LOCUS9016</name>
</gene>
<sequence length="283" mass="30874">MLVAPDALSSILGWMSVACWIVVYSPQLVENYQLQSGEGLSVLFVLIWLAGDLSNLFGAIFAGLLPTVKILATYYMACDCTLLSQIYYYRWKRSRKPAVPPLVPGGAVPQGEVSEETPLIAAIAADVSAHPHPHRGPMVVEFAKYAGAVIFVLTTGLVAWAVDEHINGGTPRHIPEEAIEWKGQLLGWISAVLFLGARVPQIRKNLYTRCEGLSPALFIFSIMGNTTYGLSILAVSLSARHLAANAAWLAGSGLTIFLDLFVLFQFFYFQTIDRQSTLLGQSL</sequence>
<evidence type="ECO:0000256" key="2">
    <source>
        <dbReference type="ARBA" id="ARBA00022692"/>
    </source>
</evidence>
<dbReference type="PANTHER" id="PTHR16201">
    <property type="entry name" value="SEVEN TRANSMEMBRANE PROTEIN 1-RELATED"/>
    <property type="match status" value="1"/>
</dbReference>
<evidence type="ECO:0000256" key="5">
    <source>
        <dbReference type="SAM" id="Phobius"/>
    </source>
</evidence>
<accession>A0ABP1DYK6</accession>
<evidence type="ECO:0000313" key="7">
    <source>
        <dbReference type="Proteomes" id="UP001497453"/>
    </source>
</evidence>
<dbReference type="InterPro" id="IPR051415">
    <property type="entry name" value="LAAT-1"/>
</dbReference>
<evidence type="ECO:0000256" key="1">
    <source>
        <dbReference type="ARBA" id="ARBA00004141"/>
    </source>
</evidence>
<organism evidence="6 7">
    <name type="scientific">Somion occarium</name>
    <dbReference type="NCBI Taxonomy" id="3059160"/>
    <lineage>
        <taxon>Eukaryota</taxon>
        <taxon>Fungi</taxon>
        <taxon>Dikarya</taxon>
        <taxon>Basidiomycota</taxon>
        <taxon>Agaricomycotina</taxon>
        <taxon>Agaricomycetes</taxon>
        <taxon>Polyporales</taxon>
        <taxon>Cerrenaceae</taxon>
        <taxon>Somion</taxon>
    </lineage>
</organism>
<dbReference type="Gene3D" id="1.20.1280.290">
    <property type="match status" value="2"/>
</dbReference>
<name>A0ABP1DYK6_9APHY</name>
<keyword evidence="2 5" id="KW-0812">Transmembrane</keyword>